<comment type="subcellular location">
    <subcellularLocation>
        <location evidence="1">Endoplasmic reticulum membrane</location>
        <topology evidence="1">Multi-pass membrane protein</topology>
    </subcellularLocation>
    <subcellularLocation>
        <location evidence="2">Golgi apparatus membrane</location>
        <topology evidence="2">Multi-pass membrane protein</topology>
    </subcellularLocation>
</comment>
<feature type="transmembrane region" description="Helical" evidence="12">
    <location>
        <begin position="292"/>
        <end position="317"/>
    </location>
</feature>
<sequence length="419" mass="47159">MYNPYANSAFATTSESGGAEVHQRGHSQQHRTTQQQHLKQQTRLYQPPQNQFSPQPAQPQPQYGYNPQQQQQQQQYGGVGGPDNSGFQFGLTGSQQSPPHHQVPLQPQPQAQYNQYSYGSQGQIPQQQQQNYMRSPQMGGTAPLNNPGQQFGSFFNDPTTMLATQFAKTGFDTSNQYIQQNISLIIGTNGNIKYYFKVSNSYVVRKLLIILFPYYNKTWSRKTNAEVGYVENDNGDPNQAAALAASKVSHLAPPSYDINAPDLYIPLMAFTTYILLWAAFQGLKGDFHPQLFGYLASQTMAFSLLDIGVFAGGLYFLNCFTQGAIWDLVSFSGYKYVVIIVLLAWKHLLGTTWFIYYPIMFGLIGNLAVFLMRSLRVMILPNANSTSNTITANQRRIRIQFLFVYSVIMQGAIILFMSR</sequence>
<evidence type="ECO:0000256" key="10">
    <source>
        <dbReference type="ARBA" id="ARBA00023136"/>
    </source>
</evidence>
<feature type="transmembrane region" description="Helical" evidence="12">
    <location>
        <begin position="323"/>
        <end position="345"/>
    </location>
</feature>
<feature type="compositionally biased region" description="Polar residues" evidence="11">
    <location>
        <begin position="1"/>
        <end position="16"/>
    </location>
</feature>
<feature type="region of interest" description="Disordered" evidence="11">
    <location>
        <begin position="1"/>
        <end position="142"/>
    </location>
</feature>
<dbReference type="EMBL" id="JAHMUF010000019">
    <property type="protein sequence ID" value="KAG7192206.1"/>
    <property type="molecule type" value="Genomic_DNA"/>
</dbReference>
<keyword evidence="9" id="KW-0333">Golgi apparatus</keyword>
<gene>
    <name evidence="13" type="ORF">KQ657_001924</name>
</gene>
<evidence type="ECO:0008006" key="15">
    <source>
        <dbReference type="Google" id="ProtNLM"/>
    </source>
</evidence>
<protein>
    <recommendedName>
        <fullName evidence="15">Protein transport protein yif1</fullName>
    </recommendedName>
</protein>
<organism evidence="13 14">
    <name type="scientific">Scheffersomyces spartinae</name>
    <dbReference type="NCBI Taxonomy" id="45513"/>
    <lineage>
        <taxon>Eukaryota</taxon>
        <taxon>Fungi</taxon>
        <taxon>Dikarya</taxon>
        <taxon>Ascomycota</taxon>
        <taxon>Saccharomycotina</taxon>
        <taxon>Pichiomycetes</taxon>
        <taxon>Debaryomycetaceae</taxon>
        <taxon>Scheffersomyces</taxon>
    </lineage>
</organism>
<proteinExistence type="inferred from homology"/>
<evidence type="ECO:0000313" key="14">
    <source>
        <dbReference type="Proteomes" id="UP000790833"/>
    </source>
</evidence>
<name>A0A9P8AGX0_9ASCO</name>
<dbReference type="GO" id="GO:0030134">
    <property type="term" value="C:COPII-coated ER to Golgi transport vesicle"/>
    <property type="evidence" value="ECO:0007669"/>
    <property type="project" value="TreeGrafter"/>
</dbReference>
<dbReference type="OrthoDB" id="337750at2759"/>
<evidence type="ECO:0000256" key="11">
    <source>
        <dbReference type="SAM" id="MobiDB-lite"/>
    </source>
</evidence>
<dbReference type="GO" id="GO:0015031">
    <property type="term" value="P:protein transport"/>
    <property type="evidence" value="ECO:0007669"/>
    <property type="project" value="UniProtKB-KW"/>
</dbReference>
<evidence type="ECO:0000313" key="13">
    <source>
        <dbReference type="EMBL" id="KAG7192206.1"/>
    </source>
</evidence>
<evidence type="ECO:0000256" key="7">
    <source>
        <dbReference type="ARBA" id="ARBA00022927"/>
    </source>
</evidence>
<evidence type="ECO:0000256" key="2">
    <source>
        <dbReference type="ARBA" id="ARBA00004653"/>
    </source>
</evidence>
<feature type="transmembrane region" description="Helical" evidence="12">
    <location>
        <begin position="263"/>
        <end position="280"/>
    </location>
</feature>
<keyword evidence="5 12" id="KW-0812">Transmembrane</keyword>
<feature type="transmembrane region" description="Helical" evidence="12">
    <location>
        <begin position="399"/>
        <end position="417"/>
    </location>
</feature>
<evidence type="ECO:0000256" key="5">
    <source>
        <dbReference type="ARBA" id="ARBA00022692"/>
    </source>
</evidence>
<dbReference type="RefSeq" id="XP_043047756.1">
    <property type="nucleotide sequence ID" value="XM_043192701.1"/>
</dbReference>
<keyword evidence="7" id="KW-0653">Protein transport</keyword>
<dbReference type="GO" id="GO:0005789">
    <property type="term" value="C:endoplasmic reticulum membrane"/>
    <property type="evidence" value="ECO:0007669"/>
    <property type="project" value="UniProtKB-SubCell"/>
</dbReference>
<dbReference type="PANTHER" id="PTHR14083">
    <property type="entry name" value="YIP1 INTERACTING FACTOR HOMOLOG YIF1 PROTEIN"/>
    <property type="match status" value="1"/>
</dbReference>
<accession>A0A9P8AGX0</accession>
<evidence type="ECO:0000256" key="8">
    <source>
        <dbReference type="ARBA" id="ARBA00022989"/>
    </source>
</evidence>
<keyword evidence="8 12" id="KW-1133">Transmembrane helix</keyword>
<dbReference type="AlphaFoldDB" id="A0A9P8AGX0"/>
<evidence type="ECO:0000256" key="12">
    <source>
        <dbReference type="SAM" id="Phobius"/>
    </source>
</evidence>
<keyword evidence="10 12" id="KW-0472">Membrane</keyword>
<dbReference type="GO" id="GO:0005793">
    <property type="term" value="C:endoplasmic reticulum-Golgi intermediate compartment"/>
    <property type="evidence" value="ECO:0007669"/>
    <property type="project" value="TreeGrafter"/>
</dbReference>
<feature type="transmembrane region" description="Helical" evidence="12">
    <location>
        <begin position="354"/>
        <end position="379"/>
    </location>
</feature>
<dbReference type="GeneID" id="66115298"/>
<evidence type="ECO:0000256" key="4">
    <source>
        <dbReference type="ARBA" id="ARBA00022448"/>
    </source>
</evidence>
<dbReference type="Pfam" id="PF03878">
    <property type="entry name" value="YIF1"/>
    <property type="match status" value="1"/>
</dbReference>
<comment type="caution">
    <text evidence="13">The sequence shown here is derived from an EMBL/GenBank/DDBJ whole genome shotgun (WGS) entry which is preliminary data.</text>
</comment>
<keyword evidence="6" id="KW-0256">Endoplasmic reticulum</keyword>
<keyword evidence="14" id="KW-1185">Reference proteome</keyword>
<comment type="similarity">
    <text evidence="3">Belongs to the YIF1 family.</text>
</comment>
<feature type="compositionally biased region" description="Low complexity" evidence="11">
    <location>
        <begin position="30"/>
        <end position="76"/>
    </location>
</feature>
<dbReference type="InterPro" id="IPR005578">
    <property type="entry name" value="Yif1_fam"/>
</dbReference>
<dbReference type="PANTHER" id="PTHR14083:SF0">
    <property type="entry name" value="YIP1D-INTERACTING FACTOR 1, ISOFORM C"/>
    <property type="match status" value="1"/>
</dbReference>
<feature type="compositionally biased region" description="Low complexity" evidence="11">
    <location>
        <begin position="94"/>
        <end position="130"/>
    </location>
</feature>
<evidence type="ECO:0000256" key="3">
    <source>
        <dbReference type="ARBA" id="ARBA00009727"/>
    </source>
</evidence>
<dbReference type="GO" id="GO:0006888">
    <property type="term" value="P:endoplasmic reticulum to Golgi vesicle-mediated transport"/>
    <property type="evidence" value="ECO:0007669"/>
    <property type="project" value="InterPro"/>
</dbReference>
<reference evidence="13" key="1">
    <citation type="submission" date="2021-03" db="EMBL/GenBank/DDBJ databases">
        <authorList>
            <person name="Palmer J.M."/>
        </authorList>
    </citation>
    <scope>NUCLEOTIDE SEQUENCE</scope>
    <source>
        <strain evidence="13">ARV_011</strain>
    </source>
</reference>
<evidence type="ECO:0000256" key="1">
    <source>
        <dbReference type="ARBA" id="ARBA00004477"/>
    </source>
</evidence>
<evidence type="ECO:0000256" key="6">
    <source>
        <dbReference type="ARBA" id="ARBA00022824"/>
    </source>
</evidence>
<keyword evidence="4" id="KW-0813">Transport</keyword>
<dbReference type="Proteomes" id="UP000790833">
    <property type="component" value="Unassembled WGS sequence"/>
</dbReference>
<dbReference type="GO" id="GO:0000139">
    <property type="term" value="C:Golgi membrane"/>
    <property type="evidence" value="ECO:0007669"/>
    <property type="project" value="UniProtKB-SubCell"/>
</dbReference>
<evidence type="ECO:0000256" key="9">
    <source>
        <dbReference type="ARBA" id="ARBA00023034"/>
    </source>
</evidence>